<dbReference type="EMBL" id="LUGH01000451">
    <property type="protein sequence ID" value="OBZ84951.1"/>
    <property type="molecule type" value="Genomic_DNA"/>
</dbReference>
<feature type="region of interest" description="Disordered" evidence="1">
    <location>
        <begin position="419"/>
        <end position="457"/>
    </location>
</feature>
<feature type="compositionally biased region" description="Basic and acidic residues" evidence="1">
    <location>
        <begin position="419"/>
        <end position="429"/>
    </location>
</feature>
<protein>
    <recommendedName>
        <fullName evidence="2">SET domain-containing protein</fullName>
    </recommendedName>
</protein>
<feature type="region of interest" description="Disordered" evidence="1">
    <location>
        <begin position="191"/>
        <end position="229"/>
    </location>
</feature>
<feature type="compositionally biased region" description="Polar residues" evidence="1">
    <location>
        <begin position="1"/>
        <end position="16"/>
    </location>
</feature>
<dbReference type="AlphaFoldDB" id="A0A1C7N7A2"/>
<dbReference type="Proteomes" id="UP000093000">
    <property type="component" value="Unassembled WGS sequence"/>
</dbReference>
<dbReference type="STRING" id="101091.A0A1C7N7A2"/>
<name>A0A1C7N7A2_9FUNG</name>
<dbReference type="Pfam" id="PF00856">
    <property type="entry name" value="SET"/>
    <property type="match status" value="1"/>
</dbReference>
<evidence type="ECO:0000313" key="3">
    <source>
        <dbReference type="EMBL" id="OBZ84951.1"/>
    </source>
</evidence>
<evidence type="ECO:0000313" key="4">
    <source>
        <dbReference type="Proteomes" id="UP000093000"/>
    </source>
</evidence>
<sequence>MTQLELNPSVPDSNETSESDSTKRVKRLLPIDDNDKVAFKRSKSAAQPRWHSQSYMVFLALRQHPERSLPRRELINAALALDKKISAELGLPRVFRGRTPGNSASAILTYNNDRYFIPFKPEGSRSMHFRLAYEPGDVNHAVAEYQKWCKKLAEHDWPYCFGVPKETPLVSTYHTPQSELNELVVPDCNTDGEDDCLLDSKNSSTDQSVQPLPSSPSPSTEENKQQDLPIEETTELKEKELESKKQSLPSIQSKEEELKKKMEETPVYTLDQLDLTGVPKSWDEVVYVAPSRIPNAGMGLFAKRKIPFNVPVGFYFGVPMTEDEFDSLKDRVGRSSQYSIMYRKTVLDATDDEGEPVTDQSNPRFCPFHFMNETDSKHANVAFVEGAVVNQVICWTRKEIQADEELLVWYGADVNRHWNEEKQQSEDQKATPPVDQQVDKPIAVQKSDPQQVPKDQD</sequence>
<feature type="domain" description="SET" evidence="2">
    <location>
        <begin position="284"/>
        <end position="411"/>
    </location>
</feature>
<evidence type="ECO:0000256" key="1">
    <source>
        <dbReference type="SAM" id="MobiDB-lite"/>
    </source>
</evidence>
<keyword evidence="4" id="KW-1185">Reference proteome</keyword>
<dbReference type="OrthoDB" id="5560686at2759"/>
<comment type="caution">
    <text evidence="3">The sequence shown here is derived from an EMBL/GenBank/DDBJ whole genome shotgun (WGS) entry which is preliminary data.</text>
</comment>
<feature type="region of interest" description="Disordered" evidence="1">
    <location>
        <begin position="1"/>
        <end position="27"/>
    </location>
</feature>
<accession>A0A1C7N7A2</accession>
<evidence type="ECO:0000259" key="2">
    <source>
        <dbReference type="PROSITE" id="PS50280"/>
    </source>
</evidence>
<dbReference type="InParanoid" id="A0A1C7N7A2"/>
<dbReference type="PROSITE" id="PS50280">
    <property type="entry name" value="SET"/>
    <property type="match status" value="1"/>
</dbReference>
<reference evidence="3 4" key="1">
    <citation type="submission" date="2016-03" db="EMBL/GenBank/DDBJ databases">
        <title>Choanephora cucurbitarum.</title>
        <authorList>
            <person name="Min B."/>
            <person name="Park H."/>
            <person name="Park J.-H."/>
            <person name="Shin H.-D."/>
            <person name="Choi I.-G."/>
        </authorList>
    </citation>
    <scope>NUCLEOTIDE SEQUENCE [LARGE SCALE GENOMIC DNA]</scope>
    <source>
        <strain evidence="3 4">KUS-F28377</strain>
    </source>
</reference>
<feature type="compositionally biased region" description="Polar residues" evidence="1">
    <location>
        <begin position="200"/>
        <end position="210"/>
    </location>
</feature>
<organism evidence="3 4">
    <name type="scientific">Choanephora cucurbitarum</name>
    <dbReference type="NCBI Taxonomy" id="101091"/>
    <lineage>
        <taxon>Eukaryota</taxon>
        <taxon>Fungi</taxon>
        <taxon>Fungi incertae sedis</taxon>
        <taxon>Mucoromycota</taxon>
        <taxon>Mucoromycotina</taxon>
        <taxon>Mucoromycetes</taxon>
        <taxon>Mucorales</taxon>
        <taxon>Mucorineae</taxon>
        <taxon>Choanephoraceae</taxon>
        <taxon>Choanephoroideae</taxon>
        <taxon>Choanephora</taxon>
    </lineage>
</organism>
<dbReference type="InterPro" id="IPR001214">
    <property type="entry name" value="SET_dom"/>
</dbReference>
<gene>
    <name evidence="3" type="ORF">A0J61_06996</name>
</gene>
<proteinExistence type="predicted"/>
<dbReference type="InterPro" id="IPR046341">
    <property type="entry name" value="SET_dom_sf"/>
</dbReference>
<dbReference type="SUPFAM" id="SSF82199">
    <property type="entry name" value="SET domain"/>
    <property type="match status" value="1"/>
</dbReference>
<dbReference type="Gene3D" id="2.170.270.10">
    <property type="entry name" value="SET domain"/>
    <property type="match status" value="1"/>
</dbReference>
<dbReference type="CDD" id="cd08161">
    <property type="entry name" value="SET"/>
    <property type="match status" value="1"/>
</dbReference>